<keyword evidence="1" id="KW-0812">Transmembrane</keyword>
<dbReference type="OrthoDB" id="3540210at2759"/>
<feature type="transmembrane region" description="Helical" evidence="1">
    <location>
        <begin position="12"/>
        <end position="34"/>
    </location>
</feature>
<organism evidence="2 3">
    <name type="scientific">Patellaria atrata CBS 101060</name>
    <dbReference type="NCBI Taxonomy" id="1346257"/>
    <lineage>
        <taxon>Eukaryota</taxon>
        <taxon>Fungi</taxon>
        <taxon>Dikarya</taxon>
        <taxon>Ascomycota</taxon>
        <taxon>Pezizomycotina</taxon>
        <taxon>Dothideomycetes</taxon>
        <taxon>Dothideomycetes incertae sedis</taxon>
        <taxon>Patellariales</taxon>
        <taxon>Patellariaceae</taxon>
        <taxon>Patellaria</taxon>
    </lineage>
</organism>
<evidence type="ECO:0000313" key="3">
    <source>
        <dbReference type="Proteomes" id="UP000799429"/>
    </source>
</evidence>
<evidence type="ECO:0000313" key="2">
    <source>
        <dbReference type="EMBL" id="KAF2840790.1"/>
    </source>
</evidence>
<name>A0A9P4SDV6_9PEZI</name>
<comment type="caution">
    <text evidence="2">The sequence shown here is derived from an EMBL/GenBank/DDBJ whole genome shotgun (WGS) entry which is preliminary data.</text>
</comment>
<gene>
    <name evidence="2" type="ORF">M501DRAFT_909713</name>
</gene>
<keyword evidence="3" id="KW-1185">Reference proteome</keyword>
<feature type="transmembrane region" description="Helical" evidence="1">
    <location>
        <begin position="101"/>
        <end position="122"/>
    </location>
</feature>
<accession>A0A9P4SDV6</accession>
<keyword evidence="1" id="KW-0472">Membrane</keyword>
<evidence type="ECO:0000256" key="1">
    <source>
        <dbReference type="SAM" id="Phobius"/>
    </source>
</evidence>
<dbReference type="AlphaFoldDB" id="A0A9P4SDV6"/>
<feature type="non-terminal residue" evidence="2">
    <location>
        <position position="1"/>
    </location>
</feature>
<sequence length="617" mass="69575">GHWVDWSAGPILGSTITLPSTGAMILVAFLAVFVQVTGNHLWDIICFLYHGQIATSKQQSTFVRQQQVLLRNNTSPTSTLGKFLELAWYWKPKSGCAGSRCLSFAGFSLLYAVGFMLAAIFASQVVDSSEINVLIYNRNCGIWDWVDWETLANSTELLNSTTDSQEVWISTLLSSTSYARTCFNSTNDDPQCKLFSRRAIDSTKLYDSGCPFESSLCLDARSATLQLDTGLIDTSTIFGLNLRREDELYWRYVTSCAPLTTDNYTKTAAEAPTGLKRLPGEEVTRYFYGEQRPMLNHTWSVSNYVTQRNQNYDLDSCRFWYQNNSGSIQAFFPIPELRRTDSDIFLFFLSANSVTYQAPVDDPIFSAHQPVEFELTDGSNHTYYIADSPATVIGCTQQVGSIPAIENAKTLSSLSALQLATVNLFDELFNYWVYDTSMVAYRSPPNLVAQQTQFGKERQLPLPDNQWAIEVEDWHNTLLTALKWHVVLRADAYAGFNFSRHVIPVNTTAERQICRSQKIKIDGSYSTNVRSNVNVFGLAFAIAMCCLIITLNVTPRIYLVCGYGRRSSISLQRVRTWISDEVLQVQRAAYEARNEGQWQGHLSPVPTTRRTDTLRNL</sequence>
<keyword evidence="1" id="KW-1133">Transmembrane helix</keyword>
<dbReference type="Proteomes" id="UP000799429">
    <property type="component" value="Unassembled WGS sequence"/>
</dbReference>
<feature type="transmembrane region" description="Helical" evidence="1">
    <location>
        <begin position="535"/>
        <end position="559"/>
    </location>
</feature>
<protein>
    <submittedName>
        <fullName evidence="2">Uncharacterized protein</fullName>
    </submittedName>
</protein>
<feature type="non-terminal residue" evidence="2">
    <location>
        <position position="617"/>
    </location>
</feature>
<dbReference type="EMBL" id="MU006092">
    <property type="protein sequence ID" value="KAF2840790.1"/>
    <property type="molecule type" value="Genomic_DNA"/>
</dbReference>
<proteinExistence type="predicted"/>
<reference evidence="2" key="1">
    <citation type="journal article" date="2020" name="Stud. Mycol.">
        <title>101 Dothideomycetes genomes: a test case for predicting lifestyles and emergence of pathogens.</title>
        <authorList>
            <person name="Haridas S."/>
            <person name="Albert R."/>
            <person name="Binder M."/>
            <person name="Bloem J."/>
            <person name="Labutti K."/>
            <person name="Salamov A."/>
            <person name="Andreopoulos B."/>
            <person name="Baker S."/>
            <person name="Barry K."/>
            <person name="Bills G."/>
            <person name="Bluhm B."/>
            <person name="Cannon C."/>
            <person name="Castanera R."/>
            <person name="Culley D."/>
            <person name="Daum C."/>
            <person name="Ezra D."/>
            <person name="Gonzalez J."/>
            <person name="Henrissat B."/>
            <person name="Kuo A."/>
            <person name="Liang C."/>
            <person name="Lipzen A."/>
            <person name="Lutzoni F."/>
            <person name="Magnuson J."/>
            <person name="Mondo S."/>
            <person name="Nolan M."/>
            <person name="Ohm R."/>
            <person name="Pangilinan J."/>
            <person name="Park H.-J."/>
            <person name="Ramirez L."/>
            <person name="Alfaro M."/>
            <person name="Sun H."/>
            <person name="Tritt A."/>
            <person name="Yoshinaga Y."/>
            <person name="Zwiers L.-H."/>
            <person name="Turgeon B."/>
            <person name="Goodwin S."/>
            <person name="Spatafora J."/>
            <person name="Crous P."/>
            <person name="Grigoriev I."/>
        </authorList>
    </citation>
    <scope>NUCLEOTIDE SEQUENCE</scope>
    <source>
        <strain evidence="2">CBS 101060</strain>
    </source>
</reference>